<dbReference type="AlphaFoldDB" id="A0A1L9QRI4"/>
<reference evidence="1" key="1">
    <citation type="submission" date="2016-10" db="EMBL/GenBank/DDBJ databases">
        <title>CRISPR-Cas defence system in Roseofilum reptotaenium: evidence of a bacteriophage-cyanobacterium arms race in the coral black band disease.</title>
        <authorList>
            <person name="Buerger P."/>
            <person name="Wood-Charlson E.M."/>
            <person name="Weynberg K.D."/>
            <person name="Willis B."/>
            <person name="Van Oppen M.J."/>
        </authorList>
    </citation>
    <scope>NUCLEOTIDE SEQUENCE [LARGE SCALE GENOMIC DNA]</scope>
    <source>
        <strain evidence="1">AO1-A</strain>
    </source>
</reference>
<dbReference type="EMBL" id="MLAW01000019">
    <property type="protein sequence ID" value="OJJ25263.1"/>
    <property type="molecule type" value="Genomic_DNA"/>
</dbReference>
<evidence type="ECO:0000313" key="2">
    <source>
        <dbReference type="Proteomes" id="UP000183940"/>
    </source>
</evidence>
<dbReference type="Proteomes" id="UP000183940">
    <property type="component" value="Unassembled WGS sequence"/>
</dbReference>
<keyword evidence="2" id="KW-1185">Reference proteome</keyword>
<gene>
    <name evidence="1" type="ORF">BI308_12320</name>
</gene>
<comment type="caution">
    <text evidence="1">The sequence shown here is derived from an EMBL/GenBank/DDBJ whole genome shotgun (WGS) entry which is preliminary data.</text>
</comment>
<protein>
    <submittedName>
        <fullName evidence="1">Uncharacterized protein</fullName>
    </submittedName>
</protein>
<sequence length="125" mass="13881">MLSSSSSDHLTLTQDLYQRVLDSIYQSCGELLQECLDRCNFGIAPDAQGINTLLIVAPNQTLAEQLVSHLAHTQHSKDSLLSHISEQMIGIHQTAICFIPIAQFQPSPNSIRSEFLVGQVFQHHL</sequence>
<evidence type="ECO:0000313" key="1">
    <source>
        <dbReference type="EMBL" id="OJJ25263.1"/>
    </source>
</evidence>
<name>A0A1L9QRI4_9CYAN</name>
<organism evidence="1 2">
    <name type="scientific">Roseofilum reptotaenium AO1-A</name>
    <dbReference type="NCBI Taxonomy" id="1925591"/>
    <lineage>
        <taxon>Bacteria</taxon>
        <taxon>Bacillati</taxon>
        <taxon>Cyanobacteriota</taxon>
        <taxon>Cyanophyceae</taxon>
        <taxon>Desertifilales</taxon>
        <taxon>Desertifilaceae</taxon>
        <taxon>Roseofilum</taxon>
    </lineage>
</organism>
<accession>A0A1L9QRI4</accession>
<proteinExistence type="predicted"/>